<dbReference type="PANTHER" id="PTHR42879">
    <property type="entry name" value="3-OXOACYL-(ACYL-CARRIER-PROTEIN) REDUCTASE"/>
    <property type="match status" value="1"/>
</dbReference>
<reference evidence="3" key="1">
    <citation type="submission" date="2019-09" db="EMBL/GenBank/DDBJ databases">
        <authorList>
            <person name="Teo W.F.A."/>
            <person name="Duangmal K."/>
        </authorList>
    </citation>
    <scope>NUCLEOTIDE SEQUENCE [LARGE SCALE GENOMIC DNA]</scope>
    <source>
        <strain evidence="3">K81G1</strain>
    </source>
</reference>
<dbReference type="AlphaFoldDB" id="A0A5N0VK24"/>
<dbReference type="PRINTS" id="PR00080">
    <property type="entry name" value="SDRFAMILY"/>
</dbReference>
<keyword evidence="4" id="KW-1185">Reference proteome</keyword>
<sequence length="248" mass="25687">MELGLAGRVVLVTGATGEIGTAIAEAFAGEGARVAVAYHHDKDAAAALASRLGGTAVPYDLADPDSPAGTFDAVAERLGPVEVLVANAMRWGRRRGPDERFEDVPPADWMPVITENLAPTIRTAQLAVGGMRKGGWGRIVLVSSHVATDGHRGQEFYGATKSGLHGFAKSLAWDAGQDGVLVNVVSPGLTLTRRVATGLPEAVRARETERTATGRLSRAADIAAAVVFLCSAANQNITGEVLTVAGGR</sequence>
<evidence type="ECO:0000256" key="1">
    <source>
        <dbReference type="ARBA" id="ARBA00006484"/>
    </source>
</evidence>
<name>A0A5N0VK24_9PSEU</name>
<dbReference type="SUPFAM" id="SSF51735">
    <property type="entry name" value="NAD(P)-binding Rossmann-fold domains"/>
    <property type="match status" value="1"/>
</dbReference>
<dbReference type="EMBL" id="VMNW02000002">
    <property type="protein sequence ID" value="KAA9166516.1"/>
    <property type="molecule type" value="Genomic_DNA"/>
</dbReference>
<dbReference type="PRINTS" id="PR00081">
    <property type="entry name" value="GDHRDH"/>
</dbReference>
<dbReference type="InterPro" id="IPR050259">
    <property type="entry name" value="SDR"/>
</dbReference>
<dbReference type="CDD" id="cd05233">
    <property type="entry name" value="SDR_c"/>
    <property type="match status" value="1"/>
</dbReference>
<dbReference type="InterPro" id="IPR002347">
    <property type="entry name" value="SDR_fam"/>
</dbReference>
<protein>
    <submittedName>
        <fullName evidence="3">SDR family oxidoreductase</fullName>
    </submittedName>
</protein>
<dbReference type="Proteomes" id="UP000319769">
    <property type="component" value="Unassembled WGS sequence"/>
</dbReference>
<gene>
    <name evidence="3" type="ORF">FPZ12_002875</name>
</gene>
<dbReference type="Gene3D" id="3.40.50.720">
    <property type="entry name" value="NAD(P)-binding Rossmann-like Domain"/>
    <property type="match status" value="1"/>
</dbReference>
<dbReference type="FunFam" id="3.40.50.720:FF:000084">
    <property type="entry name" value="Short-chain dehydrogenase reductase"/>
    <property type="match status" value="1"/>
</dbReference>
<comment type="similarity">
    <text evidence="1">Belongs to the short-chain dehydrogenases/reductases (SDR) family.</text>
</comment>
<evidence type="ECO:0000256" key="2">
    <source>
        <dbReference type="ARBA" id="ARBA00023002"/>
    </source>
</evidence>
<organism evidence="3 4">
    <name type="scientific">Amycolatopsis acidicola</name>
    <dbReference type="NCBI Taxonomy" id="2596893"/>
    <lineage>
        <taxon>Bacteria</taxon>
        <taxon>Bacillati</taxon>
        <taxon>Actinomycetota</taxon>
        <taxon>Actinomycetes</taxon>
        <taxon>Pseudonocardiales</taxon>
        <taxon>Pseudonocardiaceae</taxon>
        <taxon>Amycolatopsis</taxon>
    </lineage>
</organism>
<dbReference type="PANTHER" id="PTHR42879:SF2">
    <property type="entry name" value="3-OXOACYL-[ACYL-CARRIER-PROTEIN] REDUCTASE FABG"/>
    <property type="match status" value="1"/>
</dbReference>
<proteinExistence type="inferred from homology"/>
<accession>A0A5N0VK24</accession>
<comment type="caution">
    <text evidence="3">The sequence shown here is derived from an EMBL/GenBank/DDBJ whole genome shotgun (WGS) entry which is preliminary data.</text>
</comment>
<dbReference type="GO" id="GO:0032787">
    <property type="term" value="P:monocarboxylic acid metabolic process"/>
    <property type="evidence" value="ECO:0007669"/>
    <property type="project" value="UniProtKB-ARBA"/>
</dbReference>
<dbReference type="InterPro" id="IPR020904">
    <property type="entry name" value="Sc_DH/Rdtase_CS"/>
</dbReference>
<evidence type="ECO:0000313" key="4">
    <source>
        <dbReference type="Proteomes" id="UP000319769"/>
    </source>
</evidence>
<keyword evidence="2" id="KW-0560">Oxidoreductase</keyword>
<dbReference type="PROSITE" id="PS00061">
    <property type="entry name" value="ADH_SHORT"/>
    <property type="match status" value="1"/>
</dbReference>
<dbReference type="Pfam" id="PF13561">
    <property type="entry name" value="adh_short_C2"/>
    <property type="match status" value="1"/>
</dbReference>
<evidence type="ECO:0000313" key="3">
    <source>
        <dbReference type="EMBL" id="KAA9166516.1"/>
    </source>
</evidence>
<dbReference type="RefSeq" id="WP_144748144.1">
    <property type="nucleotide sequence ID" value="NZ_VMNW02000002.1"/>
</dbReference>
<dbReference type="InterPro" id="IPR036291">
    <property type="entry name" value="NAD(P)-bd_dom_sf"/>
</dbReference>
<dbReference type="GO" id="GO:0016491">
    <property type="term" value="F:oxidoreductase activity"/>
    <property type="evidence" value="ECO:0007669"/>
    <property type="project" value="UniProtKB-KW"/>
</dbReference>
<dbReference type="OrthoDB" id="286404at2"/>